<organism evidence="1 2">
    <name type="scientific">Rhipicephalus microplus</name>
    <name type="common">Cattle tick</name>
    <name type="synonym">Boophilus microplus</name>
    <dbReference type="NCBI Taxonomy" id="6941"/>
    <lineage>
        <taxon>Eukaryota</taxon>
        <taxon>Metazoa</taxon>
        <taxon>Ecdysozoa</taxon>
        <taxon>Arthropoda</taxon>
        <taxon>Chelicerata</taxon>
        <taxon>Arachnida</taxon>
        <taxon>Acari</taxon>
        <taxon>Parasitiformes</taxon>
        <taxon>Ixodida</taxon>
        <taxon>Ixodoidea</taxon>
        <taxon>Ixodidae</taxon>
        <taxon>Rhipicephalinae</taxon>
        <taxon>Rhipicephalus</taxon>
        <taxon>Boophilus</taxon>
    </lineage>
</organism>
<proteinExistence type="predicted"/>
<dbReference type="Proteomes" id="UP000821866">
    <property type="component" value="Unassembled WGS sequence"/>
</dbReference>
<dbReference type="VEuPathDB" id="VectorBase:LOC119187671"/>
<evidence type="ECO:0000313" key="2">
    <source>
        <dbReference type="Proteomes" id="UP000821866"/>
    </source>
</evidence>
<evidence type="ECO:0008006" key="3">
    <source>
        <dbReference type="Google" id="ProtNLM"/>
    </source>
</evidence>
<dbReference type="AlphaFoldDB" id="A0A9J6CU92"/>
<reference evidence="1" key="2">
    <citation type="submission" date="2021-09" db="EMBL/GenBank/DDBJ databases">
        <authorList>
            <person name="Jia N."/>
            <person name="Wang J."/>
            <person name="Shi W."/>
            <person name="Du L."/>
            <person name="Sun Y."/>
            <person name="Zhan W."/>
            <person name="Jiang J."/>
            <person name="Wang Q."/>
            <person name="Zhang B."/>
            <person name="Ji P."/>
            <person name="Sakyi L.B."/>
            <person name="Cui X."/>
            <person name="Yuan T."/>
            <person name="Jiang B."/>
            <person name="Yang W."/>
            <person name="Lam T.T.-Y."/>
            <person name="Chang Q."/>
            <person name="Ding S."/>
            <person name="Wang X."/>
            <person name="Zhu J."/>
            <person name="Ruan X."/>
            <person name="Zhao L."/>
            <person name="Wei J."/>
            <person name="Que T."/>
            <person name="Du C."/>
            <person name="Cheng J."/>
            <person name="Dai P."/>
            <person name="Han X."/>
            <person name="Huang E."/>
            <person name="Gao Y."/>
            <person name="Liu J."/>
            <person name="Shao H."/>
            <person name="Ye R."/>
            <person name="Li L."/>
            <person name="Wei W."/>
            <person name="Wang X."/>
            <person name="Wang C."/>
            <person name="Huo Q."/>
            <person name="Li W."/>
            <person name="Guo W."/>
            <person name="Chen H."/>
            <person name="Chen S."/>
            <person name="Zhou L."/>
            <person name="Zhou L."/>
            <person name="Ni X."/>
            <person name="Tian J."/>
            <person name="Zhou Y."/>
            <person name="Sheng Y."/>
            <person name="Liu T."/>
            <person name="Pan Y."/>
            <person name="Xia L."/>
            <person name="Li J."/>
            <person name="Zhao F."/>
            <person name="Cao W."/>
        </authorList>
    </citation>
    <scope>NUCLEOTIDE SEQUENCE</scope>
    <source>
        <strain evidence="1">Rmic-2018</strain>
        <tissue evidence="1">Larvae</tissue>
    </source>
</reference>
<gene>
    <name evidence="1" type="ORF">HPB51_029507</name>
</gene>
<dbReference type="EMBL" id="JABSTU010006836">
    <property type="protein sequence ID" value="KAH7932090.1"/>
    <property type="molecule type" value="Genomic_DNA"/>
</dbReference>
<dbReference type="PANTHER" id="PTHR37162">
    <property type="entry name" value="HAT FAMILY DIMERISATION DOMAINCONTAINING PROTEIN-RELATED"/>
    <property type="match status" value="1"/>
</dbReference>
<keyword evidence="2" id="KW-1185">Reference proteome</keyword>
<reference evidence="1" key="1">
    <citation type="journal article" date="2020" name="Cell">
        <title>Large-Scale Comparative Analyses of Tick Genomes Elucidate Their Genetic Diversity and Vector Capacities.</title>
        <authorList>
            <consortium name="Tick Genome and Microbiome Consortium (TIGMIC)"/>
            <person name="Jia N."/>
            <person name="Wang J."/>
            <person name="Shi W."/>
            <person name="Du L."/>
            <person name="Sun Y."/>
            <person name="Zhan W."/>
            <person name="Jiang J.F."/>
            <person name="Wang Q."/>
            <person name="Zhang B."/>
            <person name="Ji P."/>
            <person name="Bell-Sakyi L."/>
            <person name="Cui X.M."/>
            <person name="Yuan T.T."/>
            <person name="Jiang B.G."/>
            <person name="Yang W.F."/>
            <person name="Lam T.T."/>
            <person name="Chang Q.C."/>
            <person name="Ding S.J."/>
            <person name="Wang X.J."/>
            <person name="Zhu J.G."/>
            <person name="Ruan X.D."/>
            <person name="Zhao L."/>
            <person name="Wei J.T."/>
            <person name="Ye R.Z."/>
            <person name="Que T.C."/>
            <person name="Du C.H."/>
            <person name="Zhou Y.H."/>
            <person name="Cheng J.X."/>
            <person name="Dai P.F."/>
            <person name="Guo W.B."/>
            <person name="Han X.H."/>
            <person name="Huang E.J."/>
            <person name="Li L.F."/>
            <person name="Wei W."/>
            <person name="Gao Y.C."/>
            <person name="Liu J.Z."/>
            <person name="Shao H.Z."/>
            <person name="Wang X."/>
            <person name="Wang C.C."/>
            <person name="Yang T.C."/>
            <person name="Huo Q.B."/>
            <person name="Li W."/>
            <person name="Chen H.Y."/>
            <person name="Chen S.E."/>
            <person name="Zhou L.G."/>
            <person name="Ni X.B."/>
            <person name="Tian J.H."/>
            <person name="Sheng Y."/>
            <person name="Liu T."/>
            <person name="Pan Y.S."/>
            <person name="Xia L.Y."/>
            <person name="Li J."/>
            <person name="Zhao F."/>
            <person name="Cao W.C."/>
        </authorList>
    </citation>
    <scope>NUCLEOTIDE SEQUENCE</scope>
    <source>
        <strain evidence="1">Rmic-2018</strain>
    </source>
</reference>
<protein>
    <recommendedName>
        <fullName evidence="3">DUF4371 domain-containing protein</fullName>
    </recommendedName>
</protein>
<accession>A0A9J6CU92</accession>
<name>A0A9J6CU92_RHIMP</name>
<comment type="caution">
    <text evidence="1">The sequence shown here is derived from an EMBL/GenBank/DDBJ whole genome shotgun (WGS) entry which is preliminary data.</text>
</comment>
<sequence length="400" mass="45017">MTAAGGVPRQGRVGAVAAVLVKGNVYVRRGPRFQHQRQQHGHASAEAHADLLDTETRTGIFFHPNWCKAHWTSPTGLLIHHLSTKSARQKLLLLCLLWPREFLFSWGDTATSIYHCMFPDSDIAKKFSCGRIKLARIVSDGLGPYFKGQVVTELCQPNVYFSIMIDETPKPELRVQQLDVLVRYFSSSQQEVVVEHVQSFDLGRATAEIIVGCIEEAIADLPKQGLVCFFSDGPNVMKSVRNKLQKHVAPSLIDIGNCNLHKVHNAFGRGLDAFGLDVEEVVRNIYYYFKGAVRSEALRECQDTLGISCHVFLRHVSNRWLTLQHSLCRVEEQFEALRTYFFKGNSSRQRPDTQSLHNKLVSAFSEKQLLAKVLFELCAAFQWISAALPKARAALAHTSR</sequence>
<dbReference type="PANTHER" id="PTHR37162:SF1">
    <property type="entry name" value="BED-TYPE DOMAIN-CONTAINING PROTEIN"/>
    <property type="match status" value="1"/>
</dbReference>
<evidence type="ECO:0000313" key="1">
    <source>
        <dbReference type="EMBL" id="KAH7932090.1"/>
    </source>
</evidence>